<gene>
    <name evidence="4" type="primary">SPOSA6832_01168</name>
</gene>
<dbReference type="InterPro" id="IPR010497">
    <property type="entry name" value="Epoxide_hydro_N"/>
</dbReference>
<proteinExistence type="inferred from homology"/>
<evidence type="ECO:0000256" key="2">
    <source>
        <dbReference type="ARBA" id="ARBA00022801"/>
    </source>
</evidence>
<keyword evidence="2" id="KW-0378">Hydrolase</keyword>
<dbReference type="GO" id="GO:0004301">
    <property type="term" value="F:epoxide hydrolase activity"/>
    <property type="evidence" value="ECO:0007669"/>
    <property type="project" value="TreeGrafter"/>
</dbReference>
<dbReference type="GO" id="GO:0097176">
    <property type="term" value="P:epoxide metabolic process"/>
    <property type="evidence" value="ECO:0007669"/>
    <property type="project" value="TreeGrafter"/>
</dbReference>
<dbReference type="PANTHER" id="PTHR21661:SF39">
    <property type="entry name" value="HYDROLASE, PUTATIVE (AFU_ORTHOLOGUE AFUA_3G08960)-RELATED"/>
    <property type="match status" value="1"/>
</dbReference>
<protein>
    <submittedName>
        <fullName evidence="4">SPOSA6832_01168-mRNA-1:cds</fullName>
    </submittedName>
</protein>
<dbReference type="InterPro" id="IPR016292">
    <property type="entry name" value="Epoxide_hydrolase"/>
</dbReference>
<sequence>MAAQRTLQLEPFTPSFSDAELAGLKQTLEASRLPARTYAMDQEQYGITYDYMEAALAHWKDGFDWKAKEKEINEVDHFYATIEDEGISHKIHFMYHESGDANAIPLLLLHGWPGSAFEFLSAVKLLCKSASPSFHIICPNQPGYGWSSPPPLDRGFGTDEVAGLMNKLMVGLGYGGGYAIQASEKLLSVLLLDPKPDQTPRLSQGGDIGSVLARKMALKYDAVKCINLNYLPAVRPPEGNPARNQVKPHEERNIKHGEEFQATGRAYAIAHATRPGTIVAEKFRDWTDETPSVDEVLAICTMWWIRDSFPSSIYAYSELLTSGVSAVHNDPANYLKKPFGYSSFAKEISSAPEAWAKLNGNLQFYRYHAKGGHFAAMEQPEVFAEDMRECFGKLWPMATKA</sequence>
<evidence type="ECO:0000256" key="1">
    <source>
        <dbReference type="ARBA" id="ARBA00010088"/>
    </source>
</evidence>
<dbReference type="AlphaFoldDB" id="A0A0D6EIK7"/>
<dbReference type="SUPFAM" id="SSF53474">
    <property type="entry name" value="alpha/beta-Hydrolases"/>
    <property type="match status" value="1"/>
</dbReference>
<comment type="similarity">
    <text evidence="1">Belongs to the peptidase S33 family.</text>
</comment>
<organism evidence="4 5">
    <name type="scientific">Sporidiobolus salmonicolor</name>
    <name type="common">Yeast-like fungus</name>
    <name type="synonym">Sporobolomyces salmonicolor</name>
    <dbReference type="NCBI Taxonomy" id="5005"/>
    <lineage>
        <taxon>Eukaryota</taxon>
        <taxon>Fungi</taxon>
        <taxon>Dikarya</taxon>
        <taxon>Basidiomycota</taxon>
        <taxon>Pucciniomycotina</taxon>
        <taxon>Microbotryomycetes</taxon>
        <taxon>Sporidiobolales</taxon>
        <taxon>Sporidiobolaceae</taxon>
        <taxon>Sporobolomyces</taxon>
    </lineage>
</organism>
<feature type="domain" description="Epoxide hydrolase N-terminal" evidence="3">
    <location>
        <begin position="10"/>
        <end position="119"/>
    </location>
</feature>
<dbReference type="OrthoDB" id="7130006at2759"/>
<dbReference type="Pfam" id="PF06441">
    <property type="entry name" value="EHN"/>
    <property type="match status" value="1"/>
</dbReference>
<dbReference type="EMBL" id="CENE01000003">
    <property type="protein sequence ID" value="CEQ39633.1"/>
    <property type="molecule type" value="Genomic_DNA"/>
</dbReference>
<dbReference type="PIRSF" id="PIRSF001112">
    <property type="entry name" value="Epoxide_hydrolase"/>
    <property type="match status" value="1"/>
</dbReference>
<evidence type="ECO:0000313" key="4">
    <source>
        <dbReference type="EMBL" id="CEQ39633.1"/>
    </source>
</evidence>
<evidence type="ECO:0000259" key="3">
    <source>
        <dbReference type="Pfam" id="PF06441"/>
    </source>
</evidence>
<dbReference type="PRINTS" id="PR00412">
    <property type="entry name" value="EPOXHYDRLASE"/>
</dbReference>
<dbReference type="InterPro" id="IPR000639">
    <property type="entry name" value="Epox_hydrolase-like"/>
</dbReference>
<name>A0A0D6EIK7_SPOSA</name>
<dbReference type="Proteomes" id="UP000243876">
    <property type="component" value="Unassembled WGS sequence"/>
</dbReference>
<dbReference type="InterPro" id="IPR029058">
    <property type="entry name" value="AB_hydrolase_fold"/>
</dbReference>
<accession>A0A0D6EIK7</accession>
<dbReference type="PANTHER" id="PTHR21661">
    <property type="entry name" value="EPOXIDE HYDROLASE 1-RELATED"/>
    <property type="match status" value="1"/>
</dbReference>
<dbReference type="Gene3D" id="3.40.50.1820">
    <property type="entry name" value="alpha/beta hydrolase"/>
    <property type="match status" value="1"/>
</dbReference>
<evidence type="ECO:0000313" key="5">
    <source>
        <dbReference type="Proteomes" id="UP000243876"/>
    </source>
</evidence>
<keyword evidence="5" id="KW-1185">Reference proteome</keyword>
<reference evidence="5" key="1">
    <citation type="submission" date="2015-02" db="EMBL/GenBank/DDBJ databases">
        <authorList>
            <person name="Gon?alves P."/>
        </authorList>
    </citation>
    <scope>NUCLEOTIDE SEQUENCE [LARGE SCALE GENOMIC DNA]</scope>
</reference>